<reference evidence="1 2" key="1">
    <citation type="submission" date="2019-10" db="EMBL/GenBank/DDBJ databases">
        <title>Alkalibaculum tamaniensis sp.nov., a new alkaliphilic acetogen, isolated on methoxylated aromatics from a mud volcano.</title>
        <authorList>
            <person name="Khomyakova M.A."/>
            <person name="Merkel A.Y."/>
            <person name="Bonch-Osmolovskaya E.A."/>
            <person name="Slobodkin A.I."/>
        </authorList>
    </citation>
    <scope>NUCLEOTIDE SEQUENCE [LARGE SCALE GENOMIC DNA]</scope>
    <source>
        <strain evidence="1 2">M08DMB</strain>
    </source>
</reference>
<name>A0A6A7K5P7_9FIRM</name>
<proteinExistence type="predicted"/>
<dbReference type="AlphaFoldDB" id="A0A6A7K5P7"/>
<dbReference type="EMBL" id="WHNX01000004">
    <property type="protein sequence ID" value="MPW24766.1"/>
    <property type="molecule type" value="Genomic_DNA"/>
</dbReference>
<comment type="caution">
    <text evidence="1">The sequence shown here is derived from an EMBL/GenBank/DDBJ whole genome shotgun (WGS) entry which is preliminary data.</text>
</comment>
<gene>
    <name evidence="1" type="ORF">GC105_03045</name>
</gene>
<keyword evidence="2" id="KW-1185">Reference proteome</keyword>
<evidence type="ECO:0000313" key="1">
    <source>
        <dbReference type="EMBL" id="MPW24766.1"/>
    </source>
</evidence>
<sequence length="123" mass="13993">MIYSHEIVSLLISLRKLLQEEKQALLHNHGEKVAKLVEEKKDYIEKLAKYKGIGIESNKKAMALIEDINAVQETNLLLTEQAMSFQSLLLESIAQNLQNMSNTYSQNGKYNSENNINLLDQSV</sequence>
<organism evidence="1 2">
    <name type="scientific">Alkalibaculum sporogenes</name>
    <dbReference type="NCBI Taxonomy" id="2655001"/>
    <lineage>
        <taxon>Bacteria</taxon>
        <taxon>Bacillati</taxon>
        <taxon>Bacillota</taxon>
        <taxon>Clostridia</taxon>
        <taxon>Eubacteriales</taxon>
        <taxon>Eubacteriaceae</taxon>
        <taxon>Alkalibaculum</taxon>
    </lineage>
</organism>
<evidence type="ECO:0000313" key="2">
    <source>
        <dbReference type="Proteomes" id="UP000440004"/>
    </source>
</evidence>
<dbReference type="Proteomes" id="UP000440004">
    <property type="component" value="Unassembled WGS sequence"/>
</dbReference>
<protein>
    <recommendedName>
        <fullName evidence="3">Flagellar protein FlgN</fullName>
    </recommendedName>
</protein>
<accession>A0A6A7K5P7</accession>
<evidence type="ECO:0008006" key="3">
    <source>
        <dbReference type="Google" id="ProtNLM"/>
    </source>
</evidence>